<dbReference type="Gene3D" id="3.40.50.1820">
    <property type="entry name" value="alpha/beta hydrolase"/>
    <property type="match status" value="1"/>
</dbReference>
<evidence type="ECO:0000313" key="1">
    <source>
        <dbReference type="EMBL" id="NJC22554.1"/>
    </source>
</evidence>
<dbReference type="InterPro" id="IPR029058">
    <property type="entry name" value="AB_hydrolase_fold"/>
</dbReference>
<reference evidence="1 2" key="1">
    <citation type="submission" date="2020-03" db="EMBL/GenBank/DDBJ databases">
        <title>Sequencing the genomes of 1000 actinobacteria strains.</title>
        <authorList>
            <person name="Klenk H.-P."/>
        </authorList>
    </citation>
    <scope>NUCLEOTIDE SEQUENCE [LARGE SCALE GENOMIC DNA]</scope>
    <source>
        <strain evidence="1 2">DSM 16403</strain>
    </source>
</reference>
<accession>A0A846RQ80</accession>
<dbReference type="AlphaFoldDB" id="A0A846RQ80"/>
<dbReference type="RefSeq" id="WP_167993230.1">
    <property type="nucleotide sequence ID" value="NZ_JAATJL010000001.1"/>
</dbReference>
<keyword evidence="2" id="KW-1185">Reference proteome</keyword>
<dbReference type="Proteomes" id="UP000547458">
    <property type="component" value="Unassembled WGS sequence"/>
</dbReference>
<gene>
    <name evidence="1" type="ORF">BJ994_001630</name>
</gene>
<name>A0A846RQ80_9MICC</name>
<organism evidence="1 2">
    <name type="scientific">Arthrobacter pigmenti</name>
    <dbReference type="NCBI Taxonomy" id="271432"/>
    <lineage>
        <taxon>Bacteria</taxon>
        <taxon>Bacillati</taxon>
        <taxon>Actinomycetota</taxon>
        <taxon>Actinomycetes</taxon>
        <taxon>Micrococcales</taxon>
        <taxon>Micrococcaceae</taxon>
        <taxon>Arthrobacter</taxon>
    </lineage>
</organism>
<sequence>MKSERVVFVHGAGNFGAAAWTRQHGMALEFDCLFVRRHGFHPVAAPLPTDFAQDQRIVAEALGSGGHLVAASQGAVAAMMVAVERPELVRSLTLAEPACLSLTESLPATAAHKARVQPLFDRAGELTDEEFNREFVRLVFAAEPRTLDTPEAKRAARRLRLQAPPWTAPLHIVPGVPTLVLTGGWEPLYEEVAGYLAETGARHTVAGGGHRPQDTPAGADLISGFIRTHSRKAA</sequence>
<evidence type="ECO:0000313" key="2">
    <source>
        <dbReference type="Proteomes" id="UP000547458"/>
    </source>
</evidence>
<dbReference type="EMBL" id="JAATJL010000001">
    <property type="protein sequence ID" value="NJC22554.1"/>
    <property type="molecule type" value="Genomic_DNA"/>
</dbReference>
<comment type="caution">
    <text evidence="1">The sequence shown here is derived from an EMBL/GenBank/DDBJ whole genome shotgun (WGS) entry which is preliminary data.</text>
</comment>
<protein>
    <submittedName>
        <fullName evidence="1">Pimeloyl-ACP methyl ester carboxylesterase</fullName>
    </submittedName>
</protein>
<dbReference type="SUPFAM" id="SSF53474">
    <property type="entry name" value="alpha/beta-Hydrolases"/>
    <property type="match status" value="1"/>
</dbReference>
<proteinExistence type="predicted"/>